<dbReference type="Proteomes" id="UP000007494">
    <property type="component" value="Chromosome V"/>
</dbReference>
<dbReference type="VEuPathDB" id="ToxoDB:NCLIV_013900"/>
<keyword evidence="4" id="KW-1185">Reference proteome</keyword>
<dbReference type="OMA" id="RSVCMLR"/>
<reference evidence="3" key="4">
    <citation type="journal article" date="2015" name="PLoS ONE">
        <title>Comprehensive Evaluation of Toxoplasma gondii VEG and Neospora caninum LIV Genomes with Tachyzoite Stage Transcriptome and Proteome Defines Novel Transcript Features.</title>
        <authorList>
            <person name="Ramaprasad A."/>
            <person name="Mourier T."/>
            <person name="Naeem R."/>
            <person name="Malas T.B."/>
            <person name="Moussa E."/>
            <person name="Panigrahi A."/>
            <person name="Vermont S.J."/>
            <person name="Otto T.D."/>
            <person name="Wastling J."/>
            <person name="Pain A."/>
        </authorList>
    </citation>
    <scope>NUCLEOTIDE SEQUENCE</scope>
    <source>
        <strain evidence="3">Liverpool</strain>
    </source>
</reference>
<dbReference type="InParanoid" id="F0VD81"/>
<reference evidence="4" key="3">
    <citation type="journal article" date="2012" name="PLoS Pathog.">
        <title>Comparative genomics of the apicomplexan parasites Toxoplasma gondii and Neospora caninum: Coccidia differing in host range and transmission strategy.</title>
        <authorList>
            <person name="Reid A.J."/>
            <person name="Vermont S.J."/>
            <person name="Cotton J.A."/>
            <person name="Harris D."/>
            <person name="Hill-Cawthorne G.A."/>
            <person name="Konen-Waisman S."/>
            <person name="Latham S.M."/>
            <person name="Mourier T."/>
            <person name="Norton R."/>
            <person name="Quail M.A."/>
            <person name="Sanders M."/>
            <person name="Shanmugam D."/>
            <person name="Sohal A."/>
            <person name="Wasmuth J.D."/>
            <person name="Brunk B."/>
            <person name="Grigg M.E."/>
            <person name="Howard J.C."/>
            <person name="Parkinson J."/>
            <person name="Roos D.S."/>
            <person name="Trees A.J."/>
            <person name="Berriman M."/>
            <person name="Pain A."/>
            <person name="Wastling J.M."/>
        </authorList>
    </citation>
    <scope>NUCLEOTIDE SEQUENCE [LARGE SCALE GENOMIC DNA]</scope>
    <source>
        <strain evidence="4">Liverpool</strain>
    </source>
</reference>
<evidence type="ECO:0000313" key="3">
    <source>
        <dbReference type="EMBL" id="CEL65547.1"/>
    </source>
</evidence>
<dbReference type="OrthoDB" id="331538at2759"/>
<reference evidence="2" key="1">
    <citation type="submission" date="2011-02" db="EMBL/GenBank/DDBJ databases">
        <authorList>
            <person name="Aslett M."/>
        </authorList>
    </citation>
    <scope>NUCLEOTIDE SEQUENCE</scope>
    <source>
        <strain evidence="2">Liverpool</strain>
    </source>
</reference>
<dbReference type="RefSeq" id="XP_003881629.1">
    <property type="nucleotide sequence ID" value="XM_003881580.1"/>
</dbReference>
<dbReference type="EMBL" id="FR823386">
    <property type="protein sequence ID" value="CBZ51596.1"/>
    <property type="molecule type" value="Genomic_DNA"/>
</dbReference>
<dbReference type="eggNOG" id="ENOG502QZIF">
    <property type="taxonomic scope" value="Eukaryota"/>
</dbReference>
<evidence type="ECO:0000256" key="1">
    <source>
        <dbReference type="SAM" id="MobiDB-lite"/>
    </source>
</evidence>
<dbReference type="GeneID" id="13443984"/>
<feature type="region of interest" description="Disordered" evidence="1">
    <location>
        <begin position="367"/>
        <end position="425"/>
    </location>
</feature>
<organism evidence="2 4">
    <name type="scientific">Neospora caninum (strain Liverpool)</name>
    <dbReference type="NCBI Taxonomy" id="572307"/>
    <lineage>
        <taxon>Eukaryota</taxon>
        <taxon>Sar</taxon>
        <taxon>Alveolata</taxon>
        <taxon>Apicomplexa</taxon>
        <taxon>Conoidasida</taxon>
        <taxon>Coccidia</taxon>
        <taxon>Eucoccidiorida</taxon>
        <taxon>Eimeriorina</taxon>
        <taxon>Sarcocystidae</taxon>
        <taxon>Neospora</taxon>
    </lineage>
</organism>
<evidence type="ECO:0000313" key="2">
    <source>
        <dbReference type="EMBL" id="CBZ51596.1"/>
    </source>
</evidence>
<protein>
    <submittedName>
        <fullName evidence="2">Uncharacterized protein</fullName>
    </submittedName>
</protein>
<reference evidence="2" key="2">
    <citation type="submission" date="2011-03" db="EMBL/GenBank/DDBJ databases">
        <title>Comparative genomics and transcriptomics of Neospora caninum and Toxoplasma gondii.</title>
        <authorList>
            <person name="Reid A.J."/>
            <person name="Sohal A."/>
            <person name="Harris D."/>
            <person name="Quail M."/>
            <person name="Sanders M."/>
            <person name="Berriman M."/>
            <person name="Wastling J.M."/>
            <person name="Pain A."/>
        </authorList>
    </citation>
    <scope>NUCLEOTIDE SEQUENCE</scope>
    <source>
        <strain evidence="2">Liverpool</strain>
    </source>
</reference>
<name>F0VD81_NEOCL</name>
<dbReference type="AlphaFoldDB" id="F0VD81"/>
<evidence type="ECO:0000313" key="4">
    <source>
        <dbReference type="Proteomes" id="UP000007494"/>
    </source>
</evidence>
<dbReference type="EMBL" id="LN714479">
    <property type="protein sequence ID" value="CEL65547.1"/>
    <property type="molecule type" value="Genomic_DNA"/>
</dbReference>
<gene>
    <name evidence="3" type="ORF">BN1204_013900</name>
    <name evidence="2" type="ORF">NCLIV_013900</name>
</gene>
<proteinExistence type="predicted"/>
<sequence length="459" mass="50178">MAAAMPASPAVASSAEAPLCRSPLRCGGSPAVLSFKKETGSASMSLSAWAAAGLAREKNADQPVAQTPAETAPFETLLRPFFPPQVFRPFSKRVNGSKTSEGDFEGSPLSASCMPPLKKARSLATTSPRLAHARATRLATSGAASVAKLAAREKRTETLCPVEQPECLETQNDAEPLLRGEGPQLACAETQMKEWILSVAAAVWQVRGSRLSEAYERELMALYDRPMLSKTSGTPPYTDVKPAEGYAALQEEVRRLGRRVEDEAEMRRECLTQVQQEHVRSLQRLRTSLLSRQREIRTTLQQLAALHQPQKRVAEKDRTAGAELVDRLRQLMDDQERRVTSMYVQQVNRLQETLQLLLTKRTVREGEGSAYVNSSQTESRDCVNGSSQDAVASGEGLKAAAPRATLSSKRGKGRKPPSPFCHSNSSLKRRSVCMLRGLACATRSDAVTVKKTESSPKRM</sequence>
<accession>F0VD81</accession>